<dbReference type="SMART" id="SM00867">
    <property type="entry name" value="YceI"/>
    <property type="match status" value="1"/>
</dbReference>
<organism evidence="2">
    <name type="scientific">bioreactor metagenome</name>
    <dbReference type="NCBI Taxonomy" id="1076179"/>
    <lineage>
        <taxon>unclassified sequences</taxon>
        <taxon>metagenomes</taxon>
        <taxon>ecological metagenomes</taxon>
    </lineage>
</organism>
<dbReference type="Pfam" id="PF04264">
    <property type="entry name" value="YceI"/>
    <property type="match status" value="1"/>
</dbReference>
<name>A0A645G6S5_9ZZZZ</name>
<proteinExistence type="predicted"/>
<accession>A0A645G6S5</accession>
<sequence>MKKAVNFKMMLLAFGLFAGLVSAQKISSNNVKTTVSGTSTLHDWTMTSTAGTFSGTVSGNTITDVKYVLGSKTLKSGKGPMDNNAYKAIQADKFPSITFTATSVNIGKGTITGKLTVTNVTKTVEFPVAVAKNGNSYTINGTESIKMSDYGITPPSFMMNTVKTGDDIKVTVNVVAQ</sequence>
<feature type="domain" description="Lipid/polyisoprenoid-binding YceI-like" evidence="1">
    <location>
        <begin position="28"/>
        <end position="177"/>
    </location>
</feature>
<gene>
    <name evidence="2" type="ORF">SDC9_169050</name>
</gene>
<comment type="caution">
    <text evidence="2">The sequence shown here is derived from an EMBL/GenBank/DDBJ whole genome shotgun (WGS) entry which is preliminary data.</text>
</comment>
<dbReference type="PANTHER" id="PTHR34406:SF1">
    <property type="entry name" value="PROTEIN YCEI"/>
    <property type="match status" value="1"/>
</dbReference>
<dbReference type="SUPFAM" id="SSF101874">
    <property type="entry name" value="YceI-like"/>
    <property type="match status" value="1"/>
</dbReference>
<dbReference type="PANTHER" id="PTHR34406">
    <property type="entry name" value="PROTEIN YCEI"/>
    <property type="match status" value="1"/>
</dbReference>
<reference evidence="2" key="1">
    <citation type="submission" date="2019-08" db="EMBL/GenBank/DDBJ databases">
        <authorList>
            <person name="Kucharzyk K."/>
            <person name="Murdoch R.W."/>
            <person name="Higgins S."/>
            <person name="Loffler F."/>
        </authorList>
    </citation>
    <scope>NUCLEOTIDE SEQUENCE</scope>
</reference>
<dbReference type="InterPro" id="IPR007372">
    <property type="entry name" value="Lipid/polyisoprenoid-bd_YceI"/>
</dbReference>
<dbReference type="Gene3D" id="2.40.128.110">
    <property type="entry name" value="Lipid/polyisoprenoid-binding, YceI-like"/>
    <property type="match status" value="1"/>
</dbReference>
<dbReference type="InterPro" id="IPR036761">
    <property type="entry name" value="TTHA0802/YceI-like_sf"/>
</dbReference>
<dbReference type="EMBL" id="VSSQ01069694">
    <property type="protein sequence ID" value="MPN21670.1"/>
    <property type="molecule type" value="Genomic_DNA"/>
</dbReference>
<evidence type="ECO:0000259" key="1">
    <source>
        <dbReference type="SMART" id="SM00867"/>
    </source>
</evidence>
<protein>
    <recommendedName>
        <fullName evidence="1">Lipid/polyisoprenoid-binding YceI-like domain-containing protein</fullName>
    </recommendedName>
</protein>
<evidence type="ECO:0000313" key="2">
    <source>
        <dbReference type="EMBL" id="MPN21670.1"/>
    </source>
</evidence>
<dbReference type="AlphaFoldDB" id="A0A645G6S5"/>